<feature type="compositionally biased region" description="Gly residues" evidence="2">
    <location>
        <begin position="248"/>
        <end position="264"/>
    </location>
</feature>
<comment type="caution">
    <text evidence="4">The sequence shown here is derived from an EMBL/GenBank/DDBJ whole genome shotgun (WGS) entry which is preliminary data.</text>
</comment>
<feature type="coiled-coil region" evidence="1">
    <location>
        <begin position="165"/>
        <end position="192"/>
    </location>
</feature>
<gene>
    <name evidence="4" type="ORF">ILUMI_09953</name>
</gene>
<feature type="compositionally biased region" description="Basic and acidic residues" evidence="2">
    <location>
        <begin position="119"/>
        <end position="131"/>
    </location>
</feature>
<evidence type="ECO:0000313" key="4">
    <source>
        <dbReference type="EMBL" id="KAF2896223.1"/>
    </source>
</evidence>
<evidence type="ECO:0000313" key="5">
    <source>
        <dbReference type="Proteomes" id="UP000801492"/>
    </source>
</evidence>
<evidence type="ECO:0000256" key="2">
    <source>
        <dbReference type="SAM" id="MobiDB-lite"/>
    </source>
</evidence>
<dbReference type="AlphaFoldDB" id="A0A8K0D459"/>
<feature type="compositionally biased region" description="Polar residues" evidence="2">
    <location>
        <begin position="364"/>
        <end position="377"/>
    </location>
</feature>
<dbReference type="Pfam" id="PF16043">
    <property type="entry name" value="DUF4795"/>
    <property type="match status" value="1"/>
</dbReference>
<dbReference type="PANTHER" id="PTHR47080">
    <property type="entry name" value="CHROMOSOME 16 OPEN READING FRAME 96"/>
    <property type="match status" value="1"/>
</dbReference>
<feature type="region of interest" description="Disordered" evidence="2">
    <location>
        <begin position="119"/>
        <end position="144"/>
    </location>
</feature>
<accession>A0A8K0D459</accession>
<feature type="region of interest" description="Disordered" evidence="2">
    <location>
        <begin position="247"/>
        <end position="382"/>
    </location>
</feature>
<reference evidence="4" key="1">
    <citation type="submission" date="2019-08" db="EMBL/GenBank/DDBJ databases">
        <title>The genome of the North American firefly Photinus pyralis.</title>
        <authorList>
            <consortium name="Photinus pyralis genome working group"/>
            <person name="Fallon T.R."/>
            <person name="Sander Lower S.E."/>
            <person name="Weng J.-K."/>
        </authorList>
    </citation>
    <scope>NUCLEOTIDE SEQUENCE</scope>
    <source>
        <strain evidence="4">TRF0915ILg1</strain>
        <tissue evidence="4">Whole body</tissue>
    </source>
</reference>
<dbReference type="Gene3D" id="1.10.287.1490">
    <property type="match status" value="1"/>
</dbReference>
<organism evidence="4 5">
    <name type="scientific">Ignelater luminosus</name>
    <name type="common">Cucubano</name>
    <name type="synonym">Pyrophorus luminosus</name>
    <dbReference type="NCBI Taxonomy" id="2038154"/>
    <lineage>
        <taxon>Eukaryota</taxon>
        <taxon>Metazoa</taxon>
        <taxon>Ecdysozoa</taxon>
        <taxon>Arthropoda</taxon>
        <taxon>Hexapoda</taxon>
        <taxon>Insecta</taxon>
        <taxon>Pterygota</taxon>
        <taxon>Neoptera</taxon>
        <taxon>Endopterygota</taxon>
        <taxon>Coleoptera</taxon>
        <taxon>Polyphaga</taxon>
        <taxon>Elateriformia</taxon>
        <taxon>Elateroidea</taxon>
        <taxon>Elateridae</taxon>
        <taxon>Agrypninae</taxon>
        <taxon>Pyrophorini</taxon>
        <taxon>Ignelater</taxon>
    </lineage>
</organism>
<feature type="compositionally biased region" description="Low complexity" evidence="2">
    <location>
        <begin position="918"/>
        <end position="957"/>
    </location>
</feature>
<dbReference type="OrthoDB" id="5981048at2759"/>
<proteinExistence type="predicted"/>
<evidence type="ECO:0000256" key="1">
    <source>
        <dbReference type="SAM" id="Coils"/>
    </source>
</evidence>
<feature type="compositionally biased region" description="Gly residues" evidence="2">
    <location>
        <begin position="272"/>
        <end position="285"/>
    </location>
</feature>
<feature type="coiled-coil region" evidence="1">
    <location>
        <begin position="575"/>
        <end position="636"/>
    </location>
</feature>
<dbReference type="EMBL" id="VTPC01005279">
    <property type="protein sequence ID" value="KAF2896223.1"/>
    <property type="molecule type" value="Genomic_DNA"/>
</dbReference>
<evidence type="ECO:0000259" key="3">
    <source>
        <dbReference type="Pfam" id="PF16043"/>
    </source>
</evidence>
<feature type="compositionally biased region" description="Gly residues" evidence="2">
    <location>
        <begin position="298"/>
        <end position="361"/>
    </location>
</feature>
<name>A0A8K0D459_IGNLU</name>
<feature type="compositionally biased region" description="Polar residues" evidence="2">
    <location>
        <begin position="875"/>
        <end position="895"/>
    </location>
</feature>
<feature type="region of interest" description="Disordered" evidence="2">
    <location>
        <begin position="817"/>
        <end position="957"/>
    </location>
</feature>
<feature type="compositionally biased region" description="Basic and acidic residues" evidence="2">
    <location>
        <begin position="826"/>
        <end position="841"/>
    </location>
</feature>
<keyword evidence="5" id="KW-1185">Reference proteome</keyword>
<feature type="compositionally biased region" description="Low complexity" evidence="2">
    <location>
        <begin position="286"/>
        <end position="297"/>
    </location>
</feature>
<protein>
    <recommendedName>
        <fullName evidence="3">DUF4795 domain-containing protein</fullName>
    </recommendedName>
</protein>
<dbReference type="Proteomes" id="UP000801492">
    <property type="component" value="Unassembled WGS sequence"/>
</dbReference>
<keyword evidence="1" id="KW-0175">Coiled coil</keyword>
<dbReference type="InterPro" id="IPR032013">
    <property type="entry name" value="DUF4795"/>
</dbReference>
<feature type="region of interest" description="Disordered" evidence="2">
    <location>
        <begin position="401"/>
        <end position="422"/>
    </location>
</feature>
<sequence>MAQSSVMVSLPQMVDLALNCPEVGVVNFNILHSLLHVVIQQVDLLECKVEFRGNDSERVQGLIATSKPGPSLNLTEYIVTPGKEQRKVISKKKYKRVKKEGDKKSSKEEVLVEQELKVIDQRKDSKEEPDHQPSPLASTSNLEGDMQTVIVVEPTDGATTPHVSVALSRVHFDNMEEEIEKLKEDIQELKELPANMGLIEALRNSSVDKSSPVLDMFQILTLSKRIDATETGIGKLASMVEDLAREASGGGLTSGHGGHGGHGSRGSARPGSIGGFMPSGGGGQSSGEKSSGGIAQHGTGGSGGHGGGGKGGKGGGGKGGGGKGHQGGGGGGGGAGGGTGGGGGGGTSGGGGTKTDGGEQFGGDTTSQVSTTPSTLSELPADVKGRIDKLENRVKKLEEDIKSVSEKTAGGKGEEGTPEQRLNELENKFAEYTEQVSTLDGMFNSQINTLQTQFTDLEKEIGEIIERINAGLPAGDFGADQNISELFNKIVQMQDDMENMAATAAKLLEDKEERQSNMDAILEQIELLKTIKANREDLEDALADKADTCAVNRKVSHDQFDAACDDLSRGIEDALSKLTQQEQLWQQALDDIQREIENKLDKMELTPLRDFVHNKLKMLQERVKALAALKKETEAAGTKSKFLRNVNCISCDKDVIMRKQMDPSLLPPPPALPPTKSMGPYLAYELDALRKQQKCLPHGRNMNHFESAITGAKGKGDEDHICNRYCGGSHTVTTPQQRVARLGHFLQQWGPETQPISEGQIRGTDGQLYKSREGGDITPGRGPLPQPVMEDVEDYFTNMKSRPSMVVHGDILATRSTLRSAASKTSEGERPSVSKNDRRESQGTATSARRESQRVSLSSGRPRSSKDASSKRLSKTSTSPAQRPSTGTAKQTSHISFKAAEEGSTAPAAEEHPPSEAPPASEGGDAGSQAPSAGGGEAPPAEAEAEPTPAEEAPAEE</sequence>
<feature type="region of interest" description="Disordered" evidence="2">
    <location>
        <begin position="754"/>
        <end position="788"/>
    </location>
</feature>
<dbReference type="PANTHER" id="PTHR47080:SF1">
    <property type="entry name" value="CHROMOSOME 16 OPEN READING FRAME 96"/>
    <property type="match status" value="1"/>
</dbReference>
<feature type="domain" description="DUF4795" evidence="3">
    <location>
        <begin position="480"/>
        <end position="681"/>
    </location>
</feature>